<reference evidence="5" key="1">
    <citation type="submission" date="2020-10" db="EMBL/GenBank/DDBJ databases">
        <authorList>
            <person name="Gilroy R."/>
        </authorList>
    </citation>
    <scope>NUCLEOTIDE SEQUENCE</scope>
    <source>
        <strain evidence="5">ChiSjej3B21-11622</strain>
    </source>
</reference>
<gene>
    <name evidence="5" type="ORF">IAB26_11745</name>
</gene>
<dbReference type="SMART" id="SM00347">
    <property type="entry name" value="HTH_MARR"/>
    <property type="match status" value="1"/>
</dbReference>
<dbReference type="AlphaFoldDB" id="A0A9D1D1L6"/>
<dbReference type="GO" id="GO:0003677">
    <property type="term" value="F:DNA binding"/>
    <property type="evidence" value="ECO:0007669"/>
    <property type="project" value="UniProtKB-KW"/>
</dbReference>
<protein>
    <submittedName>
        <fullName evidence="5">MarR family transcriptional regulator</fullName>
    </submittedName>
</protein>
<evidence type="ECO:0000256" key="2">
    <source>
        <dbReference type="ARBA" id="ARBA00023125"/>
    </source>
</evidence>
<dbReference type="InterPro" id="IPR036390">
    <property type="entry name" value="WH_DNA-bd_sf"/>
</dbReference>
<keyword evidence="3" id="KW-0804">Transcription</keyword>
<dbReference type="PANTHER" id="PTHR42756:SF1">
    <property type="entry name" value="TRANSCRIPTIONAL REPRESSOR OF EMRAB OPERON"/>
    <property type="match status" value="1"/>
</dbReference>
<dbReference type="PANTHER" id="PTHR42756">
    <property type="entry name" value="TRANSCRIPTIONAL REGULATOR, MARR"/>
    <property type="match status" value="1"/>
</dbReference>
<name>A0A9D1D1L6_9FIRM</name>
<dbReference type="GO" id="GO:0003700">
    <property type="term" value="F:DNA-binding transcription factor activity"/>
    <property type="evidence" value="ECO:0007669"/>
    <property type="project" value="InterPro"/>
</dbReference>
<evidence type="ECO:0000256" key="3">
    <source>
        <dbReference type="ARBA" id="ARBA00023163"/>
    </source>
</evidence>
<evidence type="ECO:0000313" key="6">
    <source>
        <dbReference type="Proteomes" id="UP000886886"/>
    </source>
</evidence>
<dbReference type="Proteomes" id="UP000886886">
    <property type="component" value="Unassembled WGS sequence"/>
</dbReference>
<keyword evidence="2" id="KW-0238">DNA-binding</keyword>
<dbReference type="Pfam" id="PF01047">
    <property type="entry name" value="MarR"/>
    <property type="match status" value="1"/>
</dbReference>
<dbReference type="PRINTS" id="PR00598">
    <property type="entry name" value="HTHMARR"/>
</dbReference>
<dbReference type="EMBL" id="DVFT01000172">
    <property type="protein sequence ID" value="HIQ97222.1"/>
    <property type="molecule type" value="Genomic_DNA"/>
</dbReference>
<organism evidence="5 6">
    <name type="scientific">Candidatus Limivivens merdigallinarum</name>
    <dbReference type="NCBI Taxonomy" id="2840859"/>
    <lineage>
        <taxon>Bacteria</taxon>
        <taxon>Bacillati</taxon>
        <taxon>Bacillota</taxon>
        <taxon>Clostridia</taxon>
        <taxon>Lachnospirales</taxon>
        <taxon>Lachnospiraceae</taxon>
        <taxon>Lachnospiraceae incertae sedis</taxon>
        <taxon>Candidatus Limivivens</taxon>
    </lineage>
</organism>
<dbReference type="InterPro" id="IPR000835">
    <property type="entry name" value="HTH_MarR-typ"/>
</dbReference>
<dbReference type="InterPro" id="IPR036388">
    <property type="entry name" value="WH-like_DNA-bd_sf"/>
</dbReference>
<dbReference type="Gene3D" id="1.10.10.10">
    <property type="entry name" value="Winged helix-like DNA-binding domain superfamily/Winged helix DNA-binding domain"/>
    <property type="match status" value="1"/>
</dbReference>
<evidence type="ECO:0000313" key="5">
    <source>
        <dbReference type="EMBL" id="HIQ97222.1"/>
    </source>
</evidence>
<dbReference type="SUPFAM" id="SSF46785">
    <property type="entry name" value="Winged helix' DNA-binding domain"/>
    <property type="match status" value="1"/>
</dbReference>
<proteinExistence type="predicted"/>
<keyword evidence="1" id="KW-0805">Transcription regulation</keyword>
<accession>A0A9D1D1L6</accession>
<sequence length="154" mass="18176">MREERRSASEELFATERKMKDFLKPYFLEIGLTLGQGQPRILKNLLKKDHVTQKELADICHLDVTTMSRTLDKLEKRGWLCRKRDENCRRSYRIILTEAGREKAREVVKGMLFRDEAAWKGFDRQEMETMFGYLKRIAENLEEADCQNLTNSGL</sequence>
<feature type="domain" description="HTH marR-type" evidence="4">
    <location>
        <begin position="5"/>
        <end position="139"/>
    </location>
</feature>
<comment type="caution">
    <text evidence="5">The sequence shown here is derived from an EMBL/GenBank/DDBJ whole genome shotgun (WGS) entry which is preliminary data.</text>
</comment>
<reference evidence="5" key="2">
    <citation type="journal article" date="2021" name="PeerJ">
        <title>Extensive microbial diversity within the chicken gut microbiome revealed by metagenomics and culture.</title>
        <authorList>
            <person name="Gilroy R."/>
            <person name="Ravi A."/>
            <person name="Getino M."/>
            <person name="Pursley I."/>
            <person name="Horton D.L."/>
            <person name="Alikhan N.F."/>
            <person name="Baker D."/>
            <person name="Gharbi K."/>
            <person name="Hall N."/>
            <person name="Watson M."/>
            <person name="Adriaenssens E.M."/>
            <person name="Foster-Nyarko E."/>
            <person name="Jarju S."/>
            <person name="Secka A."/>
            <person name="Antonio M."/>
            <person name="Oren A."/>
            <person name="Chaudhuri R.R."/>
            <person name="La Ragione R."/>
            <person name="Hildebrand F."/>
            <person name="Pallen M.J."/>
        </authorList>
    </citation>
    <scope>NUCLEOTIDE SEQUENCE</scope>
    <source>
        <strain evidence="5">ChiSjej3B21-11622</strain>
    </source>
</reference>
<evidence type="ECO:0000259" key="4">
    <source>
        <dbReference type="PROSITE" id="PS50995"/>
    </source>
</evidence>
<evidence type="ECO:0000256" key="1">
    <source>
        <dbReference type="ARBA" id="ARBA00023015"/>
    </source>
</evidence>
<dbReference type="PROSITE" id="PS50995">
    <property type="entry name" value="HTH_MARR_2"/>
    <property type="match status" value="1"/>
</dbReference>